<name>A0A1S2XQN7_CICAR</name>
<dbReference type="GO" id="GO:0016020">
    <property type="term" value="C:membrane"/>
    <property type="evidence" value="ECO:0007669"/>
    <property type="project" value="UniProtKB-SubCell"/>
</dbReference>
<dbReference type="PANTHER" id="PTHR21576:SF134">
    <property type="entry name" value="NODULIN-LIKE DOMAIN-CONTAINING PROTEIN"/>
    <property type="match status" value="1"/>
</dbReference>
<feature type="transmembrane region" description="Helical" evidence="5">
    <location>
        <begin position="234"/>
        <end position="253"/>
    </location>
</feature>
<keyword evidence="3 5" id="KW-1133">Transmembrane helix</keyword>
<keyword evidence="2 5" id="KW-0812">Transmembrane</keyword>
<dbReference type="Pfam" id="PF23262">
    <property type="entry name" value="NFD4_C"/>
    <property type="match status" value="1"/>
</dbReference>
<gene>
    <name evidence="9" type="primary">LOC101507046</name>
</gene>
<protein>
    <submittedName>
        <fullName evidence="9">Protein NUCLEAR FUSION DEFECTIVE 4-like</fullName>
    </submittedName>
</protein>
<evidence type="ECO:0000256" key="2">
    <source>
        <dbReference type="ARBA" id="ARBA00022692"/>
    </source>
</evidence>
<dbReference type="Pfam" id="PF06813">
    <property type="entry name" value="Nodulin-like"/>
    <property type="match status" value="1"/>
</dbReference>
<dbReference type="GeneID" id="101507046"/>
<dbReference type="KEGG" id="cam:101507046"/>
<dbReference type="Gene3D" id="1.20.1250.20">
    <property type="entry name" value="MFS general substrate transporter like domains"/>
    <property type="match status" value="1"/>
</dbReference>
<comment type="subcellular location">
    <subcellularLocation>
        <location evidence="1">Membrane</location>
        <topology evidence="1">Multi-pass membrane protein</topology>
    </subcellularLocation>
</comment>
<sequence>MVGESRKWGVLIATIWIQAFTGTNFDFSSYSSEMKSVLDITQLQLNSLSVASDMGKAFGWCSGLLLMYFPLWVVLFMAAFFGFLGYGFQWLVIQRFITLPYFLVFFLCLIAGCSICWFNTICYVLCIRNFTTNRSLALSLSISFNGVSAALYTLIAKAINTNDDTLYLFLNALVPILISALVLIPILQQSHPQQHSLDTVRHRDDSIVFICLNILALVIGLYLIFLYSLSSSTIIARVILVGAIFLLALLLFLPSIVNSIEWPCFTLPNSFSLYDSSFTLVDNHDEHELHKELISSNENGFASNGSVQSMMIEKNFCFVNVLEKEKITMLGEEHSTKLLVRRWDFWLYYIAYFCGGTIGLVYSNNLGQISQSLELSSHISSLVTLYSTCSFFGRLLAAAPDFLSSKIKFARTGWFAAALVPTPIAFILLAISGSKTALEIGTSLIGLSSGFVFSAAVSITSELFGPNSVGVTHNILITNIPLGSCLYGLLAALIYDSNATTTRKSIWLHEMSLCMGRKCYMQTFVWWGCISMVGLVSSFLLYFRTKQAYDNYERDKKRIRTQLTT</sequence>
<feature type="domain" description="Nodulin-like" evidence="6">
    <location>
        <begin position="7"/>
        <end position="257"/>
    </location>
</feature>
<evidence type="ECO:0000313" key="9">
    <source>
        <dbReference type="RefSeq" id="XP_004493015.1"/>
    </source>
</evidence>
<feature type="transmembrane region" description="Helical" evidence="5">
    <location>
        <begin position="476"/>
        <end position="495"/>
    </location>
</feature>
<feature type="transmembrane region" description="Helical" evidence="5">
    <location>
        <begin position="443"/>
        <end position="464"/>
    </location>
</feature>
<proteinExistence type="predicted"/>
<dbReference type="InterPro" id="IPR036259">
    <property type="entry name" value="MFS_trans_sf"/>
</dbReference>
<accession>A0A1S2XQN7</accession>
<dbReference type="RefSeq" id="XP_004493015.1">
    <property type="nucleotide sequence ID" value="XM_004492958.3"/>
</dbReference>
<reference evidence="8" key="1">
    <citation type="journal article" date="2013" name="Nat. Biotechnol.">
        <title>Draft genome sequence of chickpea (Cicer arietinum) provides a resource for trait improvement.</title>
        <authorList>
            <person name="Varshney R.K."/>
            <person name="Song C."/>
            <person name="Saxena R.K."/>
            <person name="Azam S."/>
            <person name="Yu S."/>
            <person name="Sharpe A.G."/>
            <person name="Cannon S."/>
            <person name="Baek J."/>
            <person name="Rosen B.D."/>
            <person name="Tar'an B."/>
            <person name="Millan T."/>
            <person name="Zhang X."/>
            <person name="Ramsay L.D."/>
            <person name="Iwata A."/>
            <person name="Wang Y."/>
            <person name="Nelson W."/>
            <person name="Farmer A.D."/>
            <person name="Gaur P.M."/>
            <person name="Soderlund C."/>
            <person name="Penmetsa R.V."/>
            <person name="Xu C."/>
            <person name="Bharti A.K."/>
            <person name="He W."/>
            <person name="Winter P."/>
            <person name="Zhao S."/>
            <person name="Hane J.K."/>
            <person name="Carrasquilla-Garcia N."/>
            <person name="Condie J.A."/>
            <person name="Upadhyaya H.D."/>
            <person name="Luo M.C."/>
            <person name="Thudi M."/>
            <person name="Gowda C.L."/>
            <person name="Singh N.P."/>
            <person name="Lichtenzveig J."/>
            <person name="Gali K.K."/>
            <person name="Rubio J."/>
            <person name="Nadarajan N."/>
            <person name="Dolezel J."/>
            <person name="Bansal K.C."/>
            <person name="Xu X."/>
            <person name="Edwards D."/>
            <person name="Zhang G."/>
            <person name="Kahl G."/>
            <person name="Gil J."/>
            <person name="Singh K.B."/>
            <person name="Datta S.K."/>
            <person name="Jackson S.A."/>
            <person name="Wang J."/>
            <person name="Cook D.R."/>
        </authorList>
    </citation>
    <scope>NUCLEOTIDE SEQUENCE [LARGE SCALE GENOMIC DNA]</scope>
    <source>
        <strain evidence="8">cv. CDC Frontier</strain>
    </source>
</reference>
<feature type="transmembrane region" description="Helical" evidence="5">
    <location>
        <begin position="409"/>
        <end position="431"/>
    </location>
</feature>
<keyword evidence="8" id="KW-1185">Reference proteome</keyword>
<evidence type="ECO:0000256" key="1">
    <source>
        <dbReference type="ARBA" id="ARBA00004141"/>
    </source>
</evidence>
<dbReference type="Proteomes" id="UP000087171">
    <property type="component" value="Chromosome Ca3"/>
</dbReference>
<evidence type="ECO:0000256" key="3">
    <source>
        <dbReference type="ARBA" id="ARBA00022989"/>
    </source>
</evidence>
<feature type="transmembrane region" description="Helical" evidence="5">
    <location>
        <begin position="207"/>
        <end position="228"/>
    </location>
</feature>
<dbReference type="InterPro" id="IPR010658">
    <property type="entry name" value="Nodulin-like"/>
</dbReference>
<dbReference type="OrthoDB" id="410267at2759"/>
<feature type="transmembrane region" description="Helical" evidence="5">
    <location>
        <begin position="64"/>
        <end position="88"/>
    </location>
</feature>
<feature type="transmembrane region" description="Helical" evidence="5">
    <location>
        <begin position="167"/>
        <end position="187"/>
    </location>
</feature>
<dbReference type="SUPFAM" id="SSF103473">
    <property type="entry name" value="MFS general substrate transporter"/>
    <property type="match status" value="1"/>
</dbReference>
<dbReference type="InterPro" id="IPR056555">
    <property type="entry name" value="NFD4_C"/>
</dbReference>
<keyword evidence="4 5" id="KW-0472">Membrane</keyword>
<dbReference type="PANTHER" id="PTHR21576">
    <property type="entry name" value="UNCHARACTERIZED NODULIN-LIKE PROTEIN"/>
    <property type="match status" value="1"/>
</dbReference>
<feature type="transmembrane region" description="Helical" evidence="5">
    <location>
        <begin position="136"/>
        <end position="155"/>
    </location>
</feature>
<evidence type="ECO:0000256" key="5">
    <source>
        <dbReference type="SAM" id="Phobius"/>
    </source>
</evidence>
<feature type="transmembrane region" description="Helical" evidence="5">
    <location>
        <begin position="375"/>
        <end position="397"/>
    </location>
</feature>
<evidence type="ECO:0000259" key="6">
    <source>
        <dbReference type="Pfam" id="PF06813"/>
    </source>
</evidence>
<evidence type="ECO:0000259" key="7">
    <source>
        <dbReference type="Pfam" id="PF23262"/>
    </source>
</evidence>
<reference evidence="9" key="2">
    <citation type="submission" date="2025-08" db="UniProtKB">
        <authorList>
            <consortium name="RefSeq"/>
        </authorList>
    </citation>
    <scope>IDENTIFICATION</scope>
    <source>
        <tissue evidence="9">Etiolated seedlings</tissue>
    </source>
</reference>
<dbReference type="eggNOG" id="ENOG502R018">
    <property type="taxonomic scope" value="Eukaryota"/>
</dbReference>
<dbReference type="AlphaFoldDB" id="A0A1S2XQN7"/>
<evidence type="ECO:0000256" key="4">
    <source>
        <dbReference type="ARBA" id="ARBA00023136"/>
    </source>
</evidence>
<feature type="transmembrane region" description="Helical" evidence="5">
    <location>
        <begin position="524"/>
        <end position="543"/>
    </location>
</feature>
<feature type="domain" description="NFD4 C-terminal" evidence="7">
    <location>
        <begin position="332"/>
        <end position="548"/>
    </location>
</feature>
<feature type="transmembrane region" description="Helical" evidence="5">
    <location>
        <begin position="345"/>
        <end position="363"/>
    </location>
</feature>
<dbReference type="PaxDb" id="3827-XP_004493014.1"/>
<evidence type="ECO:0000313" key="8">
    <source>
        <dbReference type="Proteomes" id="UP000087171"/>
    </source>
</evidence>
<feature type="transmembrane region" description="Helical" evidence="5">
    <location>
        <begin position="100"/>
        <end position="124"/>
    </location>
</feature>
<organism evidence="8 9">
    <name type="scientific">Cicer arietinum</name>
    <name type="common">Chickpea</name>
    <name type="synonym">Garbanzo</name>
    <dbReference type="NCBI Taxonomy" id="3827"/>
    <lineage>
        <taxon>Eukaryota</taxon>
        <taxon>Viridiplantae</taxon>
        <taxon>Streptophyta</taxon>
        <taxon>Embryophyta</taxon>
        <taxon>Tracheophyta</taxon>
        <taxon>Spermatophyta</taxon>
        <taxon>Magnoliopsida</taxon>
        <taxon>eudicotyledons</taxon>
        <taxon>Gunneridae</taxon>
        <taxon>Pentapetalae</taxon>
        <taxon>rosids</taxon>
        <taxon>fabids</taxon>
        <taxon>Fabales</taxon>
        <taxon>Fabaceae</taxon>
        <taxon>Papilionoideae</taxon>
        <taxon>50 kb inversion clade</taxon>
        <taxon>NPAAA clade</taxon>
        <taxon>Hologalegina</taxon>
        <taxon>IRL clade</taxon>
        <taxon>Cicereae</taxon>
        <taxon>Cicer</taxon>
    </lineage>
</organism>